<comment type="caution">
    <text evidence="3">The sequence shown here is derived from an EMBL/GenBank/DDBJ whole genome shotgun (WGS) entry which is preliminary data.</text>
</comment>
<sequence length="71" mass="8200">MVADWLIGMNISRLYSCLYKQNYSVGRVQIPTFAMIVKREDEIAAEQLSNLVGDKIEIKKKRLQNLTCHLT</sequence>
<reference evidence="3 4" key="1">
    <citation type="submission" date="2014-01" db="EMBL/GenBank/DDBJ databases">
        <title>Comparative genomics of Fusobacterium necrophorum wild isolates.</title>
        <authorList>
            <person name="Kittichotirat W."/>
            <person name="Bumgarner R.E."/>
            <person name="Lawrence P."/>
        </authorList>
    </citation>
    <scope>NUCLEOTIDE SEQUENCE [LARGE SCALE GENOMIC DNA]</scope>
    <source>
        <strain evidence="3 4">BL</strain>
    </source>
</reference>
<dbReference type="Pfam" id="PF01131">
    <property type="entry name" value="Topoisom_bac"/>
    <property type="match status" value="1"/>
</dbReference>
<dbReference type="InterPro" id="IPR003601">
    <property type="entry name" value="Topo_IA_2"/>
</dbReference>
<organism evidence="3 4">
    <name type="scientific">Fusobacterium necrophorum BL</name>
    <dbReference type="NCBI Taxonomy" id="1441732"/>
    <lineage>
        <taxon>Bacteria</taxon>
        <taxon>Fusobacteriati</taxon>
        <taxon>Fusobacteriota</taxon>
        <taxon>Fusobacteriia</taxon>
        <taxon>Fusobacteriales</taxon>
        <taxon>Fusobacteriaceae</taxon>
        <taxon>Fusobacterium</taxon>
    </lineage>
</organism>
<proteinExistence type="predicted"/>
<accession>A0AB73BVC4</accession>
<dbReference type="InterPro" id="IPR013497">
    <property type="entry name" value="Topo_IA_cen"/>
</dbReference>
<evidence type="ECO:0000313" key="3">
    <source>
        <dbReference type="EMBL" id="KDE62580.1"/>
    </source>
</evidence>
<evidence type="ECO:0000259" key="2">
    <source>
        <dbReference type="PROSITE" id="PS52039"/>
    </source>
</evidence>
<evidence type="ECO:0000313" key="4">
    <source>
        <dbReference type="Proteomes" id="UP000027473"/>
    </source>
</evidence>
<dbReference type="InterPro" id="IPR023405">
    <property type="entry name" value="Topo_IA_core_domain"/>
</dbReference>
<dbReference type="PROSITE" id="PS52039">
    <property type="entry name" value="TOPO_IA_2"/>
    <property type="match status" value="1"/>
</dbReference>
<feature type="domain" description="Topo IA-type catalytic" evidence="2">
    <location>
        <begin position="1"/>
        <end position="71"/>
    </location>
</feature>
<dbReference type="GO" id="GO:0003677">
    <property type="term" value="F:DNA binding"/>
    <property type="evidence" value="ECO:0007669"/>
    <property type="project" value="InterPro"/>
</dbReference>
<dbReference type="EMBL" id="JAAC01000124">
    <property type="protein sequence ID" value="KDE62580.1"/>
    <property type="molecule type" value="Genomic_DNA"/>
</dbReference>
<dbReference type="Proteomes" id="UP000027473">
    <property type="component" value="Unassembled WGS sequence"/>
</dbReference>
<gene>
    <name evidence="3" type="ORF">FUSO3_07545</name>
</gene>
<dbReference type="SUPFAM" id="SSF56712">
    <property type="entry name" value="Prokaryotic type I DNA topoisomerase"/>
    <property type="match status" value="1"/>
</dbReference>
<evidence type="ECO:0000256" key="1">
    <source>
        <dbReference type="ARBA" id="ARBA00023235"/>
    </source>
</evidence>
<keyword evidence="1" id="KW-0413">Isomerase</keyword>
<dbReference type="SMART" id="SM00436">
    <property type="entry name" value="TOP1Bc"/>
    <property type="match status" value="1"/>
</dbReference>
<dbReference type="InterPro" id="IPR013824">
    <property type="entry name" value="Topo_IA_cen_sub1"/>
</dbReference>
<dbReference type="Gene3D" id="1.10.460.10">
    <property type="entry name" value="Topoisomerase I, domain 2"/>
    <property type="match status" value="1"/>
</dbReference>
<dbReference type="GO" id="GO:0003916">
    <property type="term" value="F:DNA topoisomerase activity"/>
    <property type="evidence" value="ECO:0007669"/>
    <property type="project" value="InterPro"/>
</dbReference>
<dbReference type="GO" id="GO:0006265">
    <property type="term" value="P:DNA topological change"/>
    <property type="evidence" value="ECO:0007669"/>
    <property type="project" value="InterPro"/>
</dbReference>
<dbReference type="AlphaFoldDB" id="A0AB73BVC4"/>
<protein>
    <recommendedName>
        <fullName evidence="2">Topo IA-type catalytic domain-containing protein</fullName>
    </recommendedName>
</protein>
<name>A0AB73BVC4_9FUSO</name>